<feature type="compositionally biased region" description="Polar residues" evidence="1">
    <location>
        <begin position="47"/>
        <end position="72"/>
    </location>
</feature>
<feature type="compositionally biased region" description="Basic and acidic residues" evidence="1">
    <location>
        <begin position="3932"/>
        <end position="3953"/>
    </location>
</feature>
<feature type="region of interest" description="Disordered" evidence="1">
    <location>
        <begin position="1878"/>
        <end position="1897"/>
    </location>
</feature>
<dbReference type="OMA" id="SIWCTET"/>
<accession>F0VJL8</accession>
<feature type="region of interest" description="Disordered" evidence="1">
    <location>
        <begin position="2702"/>
        <end position="2745"/>
    </location>
</feature>
<keyword evidence="4" id="KW-1185">Reference proteome</keyword>
<dbReference type="GeneID" id="13443576"/>
<feature type="region of interest" description="Disordered" evidence="1">
    <location>
        <begin position="4620"/>
        <end position="4646"/>
    </location>
</feature>
<feature type="compositionally biased region" description="Acidic residues" evidence="1">
    <location>
        <begin position="4354"/>
        <end position="4365"/>
    </location>
</feature>
<dbReference type="eggNOG" id="ENOG502QZ6X">
    <property type="taxonomic scope" value="Eukaryota"/>
</dbReference>
<reference evidence="2" key="2">
    <citation type="submission" date="2011-03" db="EMBL/GenBank/DDBJ databases">
        <title>Comparative genomics and transcriptomics of Neospora caninum and Toxoplasma gondii.</title>
        <authorList>
            <person name="Reid A.J."/>
            <person name="Sohal A."/>
            <person name="Harris D."/>
            <person name="Quail M."/>
            <person name="Sanders M."/>
            <person name="Berriman M."/>
            <person name="Wastling J.M."/>
            <person name="Pain A."/>
        </authorList>
    </citation>
    <scope>NUCLEOTIDE SEQUENCE</scope>
    <source>
        <strain evidence="2">Liverpool</strain>
    </source>
</reference>
<reference evidence="2" key="1">
    <citation type="submission" date="2011-02" db="EMBL/GenBank/DDBJ databases">
        <authorList>
            <person name="Aslett M."/>
        </authorList>
    </citation>
    <scope>NUCLEOTIDE SEQUENCE</scope>
    <source>
        <strain evidence="2">Liverpool</strain>
    </source>
</reference>
<name>F0VJL8_NEOCL</name>
<evidence type="ECO:0000256" key="1">
    <source>
        <dbReference type="SAM" id="MobiDB-lite"/>
    </source>
</evidence>
<feature type="region of interest" description="Disordered" evidence="1">
    <location>
        <begin position="1951"/>
        <end position="2002"/>
    </location>
</feature>
<dbReference type="VEuPathDB" id="ToxoDB:NCLIV_037110"/>
<feature type="compositionally biased region" description="Low complexity" evidence="1">
    <location>
        <begin position="1884"/>
        <end position="1897"/>
    </location>
</feature>
<dbReference type="RefSeq" id="XP_003883961.1">
    <property type="nucleotide sequence ID" value="XM_003883912.1"/>
</dbReference>
<feature type="region of interest" description="Disordered" evidence="1">
    <location>
        <begin position="1381"/>
        <end position="1402"/>
    </location>
</feature>
<feature type="compositionally biased region" description="Low complexity" evidence="1">
    <location>
        <begin position="73"/>
        <end position="93"/>
    </location>
</feature>
<evidence type="ECO:0000313" key="3">
    <source>
        <dbReference type="EMBL" id="CEL67927.1"/>
    </source>
</evidence>
<feature type="compositionally biased region" description="Basic and acidic residues" evidence="1">
    <location>
        <begin position="4630"/>
        <end position="4646"/>
    </location>
</feature>
<dbReference type="InParanoid" id="F0VJL8"/>
<reference evidence="3" key="4">
    <citation type="journal article" date="2015" name="PLoS ONE">
        <title>Comprehensive Evaluation of Toxoplasma gondii VEG and Neospora caninum LIV Genomes with Tachyzoite Stage Transcriptome and Proteome Defines Novel Transcript Features.</title>
        <authorList>
            <person name="Ramaprasad A."/>
            <person name="Mourier T."/>
            <person name="Naeem R."/>
            <person name="Malas T.B."/>
            <person name="Moussa E."/>
            <person name="Panigrahi A."/>
            <person name="Vermont S.J."/>
            <person name="Otto T.D."/>
            <person name="Wastling J."/>
            <person name="Pain A."/>
        </authorList>
    </citation>
    <scope>NUCLEOTIDE SEQUENCE</scope>
    <source>
        <strain evidence="3">Liverpool</strain>
    </source>
</reference>
<feature type="region of interest" description="Disordered" evidence="1">
    <location>
        <begin position="1"/>
        <end position="93"/>
    </location>
</feature>
<feature type="region of interest" description="Disordered" evidence="1">
    <location>
        <begin position="4378"/>
        <end position="4408"/>
    </location>
</feature>
<dbReference type="OrthoDB" id="331668at2759"/>
<feature type="region of interest" description="Disordered" evidence="1">
    <location>
        <begin position="142"/>
        <end position="194"/>
    </location>
</feature>
<gene>
    <name evidence="3" type="ORF">BN1204_037110</name>
    <name evidence="2" type="ORF">NCLIV_037110</name>
</gene>
<feature type="compositionally biased region" description="Basic and acidic residues" evidence="1">
    <location>
        <begin position="3827"/>
        <end position="3865"/>
    </location>
</feature>
<feature type="region of interest" description="Disordered" evidence="1">
    <location>
        <begin position="1478"/>
        <end position="1502"/>
    </location>
</feature>
<feature type="region of interest" description="Disordered" evidence="1">
    <location>
        <begin position="692"/>
        <end position="722"/>
    </location>
</feature>
<feature type="region of interest" description="Disordered" evidence="1">
    <location>
        <begin position="1548"/>
        <end position="1573"/>
    </location>
</feature>
<protein>
    <submittedName>
        <fullName evidence="2">Uncharacterized protein</fullName>
    </submittedName>
</protein>
<reference evidence="4" key="3">
    <citation type="journal article" date="2012" name="PLoS Pathog.">
        <title>Comparative genomics of the apicomplexan parasites Toxoplasma gondii and Neospora caninum: Coccidia differing in host range and transmission strategy.</title>
        <authorList>
            <person name="Reid A.J."/>
            <person name="Vermont S.J."/>
            <person name="Cotton J.A."/>
            <person name="Harris D."/>
            <person name="Hill-Cawthorne G.A."/>
            <person name="Konen-Waisman S."/>
            <person name="Latham S.M."/>
            <person name="Mourier T."/>
            <person name="Norton R."/>
            <person name="Quail M.A."/>
            <person name="Sanders M."/>
            <person name="Shanmugam D."/>
            <person name="Sohal A."/>
            <person name="Wasmuth J.D."/>
            <person name="Brunk B."/>
            <person name="Grigg M.E."/>
            <person name="Howard J.C."/>
            <person name="Parkinson J."/>
            <person name="Roos D.S."/>
            <person name="Trees A.J."/>
            <person name="Berriman M."/>
            <person name="Pain A."/>
            <person name="Wastling J.M."/>
        </authorList>
    </citation>
    <scope>NUCLEOTIDE SEQUENCE [LARGE SCALE GENOMIC DNA]</scope>
    <source>
        <strain evidence="4">Liverpool</strain>
    </source>
</reference>
<dbReference type="EMBL" id="FR823390">
    <property type="protein sequence ID" value="CBZ53929.1"/>
    <property type="molecule type" value="Genomic_DNA"/>
</dbReference>
<dbReference type="Proteomes" id="UP000007494">
    <property type="component" value="Chromosome VIII"/>
</dbReference>
<feature type="region of interest" description="Disordered" evidence="1">
    <location>
        <begin position="3932"/>
        <end position="3972"/>
    </location>
</feature>
<feature type="compositionally biased region" description="Basic and acidic residues" evidence="1">
    <location>
        <begin position="2711"/>
        <end position="2722"/>
    </location>
</feature>
<evidence type="ECO:0000313" key="4">
    <source>
        <dbReference type="Proteomes" id="UP000007494"/>
    </source>
</evidence>
<evidence type="ECO:0000313" key="2">
    <source>
        <dbReference type="EMBL" id="CBZ53929.1"/>
    </source>
</evidence>
<feature type="compositionally biased region" description="Basic and acidic residues" evidence="1">
    <location>
        <begin position="1484"/>
        <end position="1495"/>
    </location>
</feature>
<feature type="region of interest" description="Disordered" evidence="1">
    <location>
        <begin position="3798"/>
        <end position="3906"/>
    </location>
</feature>
<feature type="compositionally biased region" description="Basic and acidic residues" evidence="1">
    <location>
        <begin position="2240"/>
        <end position="2259"/>
    </location>
</feature>
<feature type="compositionally biased region" description="Basic and acidic residues" evidence="1">
    <location>
        <begin position="1951"/>
        <end position="1979"/>
    </location>
</feature>
<feature type="compositionally biased region" description="Gly residues" evidence="1">
    <location>
        <begin position="3058"/>
        <end position="3073"/>
    </location>
</feature>
<feature type="region of interest" description="Disordered" evidence="1">
    <location>
        <begin position="4319"/>
        <end position="4366"/>
    </location>
</feature>
<feature type="compositionally biased region" description="Pro residues" evidence="1">
    <location>
        <begin position="157"/>
        <end position="168"/>
    </location>
</feature>
<feature type="region of interest" description="Disordered" evidence="1">
    <location>
        <begin position="3052"/>
        <end position="3094"/>
    </location>
</feature>
<proteinExistence type="predicted"/>
<sequence>MASSGGGLFGSSRQPASSTLFGGGSATTGSAPSHLPAANAQAAPGSSLFTTATPAASGNPTSNTTQTIPGQQGISLSPSYASPSSGGVSGFSPPKSAWGGRQFECLYTEVICPAVQKGATWPSASQLRERLAELQNAALAAASSDAPTNGVEVCAPPHAPTRTSPPPRGSGQKSSPGTSRRDVTSSPRDEEDYMASLEEEQATVRAQLDALLAFQRSALQRILLFQDAFVNVLAVPERQVSVSSAQLEQFARENYPGWERLCKDIDQLSQLHNLDQFMCFSLAFDAVQILQETTPSSDASSLSSLGSVQSCDGKEKSGNGDVMWDPQLILAALHREQHFQLLCLFHLAVALYAEDSLGVYGDVENACNPVSVSVFSRLARRGFVENLLDRIGSLASTLVCPPLLPSAPVASVSSPSSQLPSPKENVLFGGASPYYATLLSPFPSVLSLALAAGREALASTSSSQPLSESVTASSPISALAAVSEVHDSAMLDLCLKILHFFFARFQPSMQDVQDLLLLIPHVLSPHANVERIRTEGRLEKSSSMGAYELDAKFQAALRALGERESESLVGGGRADGPQGVQAAQEERERRTRLLYGEDALRRIKGGGAAFFASLQLLSRPLSFRLAEILLVALHPKLLRWFVRRGPETDEAEKGADKDTAMRHLELPPLTELNPMSSPQDIQECRGDVLHQEEDRPGSTTLVPPFSLSAEGAGEDRPGGEGARSASLARLLIPPDAGLFYDKLAKLRHAGQDFWRDDAGLECLLRFIVCGIYMSDARDAWDALVSSPGNLFVLLGEVFLRGRSPLDAIDLLSFQLVHEFLWLGFVASSLPSMSSPLFTEEGRTSLLTHLVEVEVHRARTRSFSWMIEDFRKEEEETPFSFSSPVSPYSCFFSEHSFLGAPLLQTEMASCFYQSSEDGPAPEEDEDGEACGSRWRRPAGWSPALFSPMFVDRKGKAERRRREKTSRFPFSHTHIERESDECSGHLLALLKLIAVVCRAYPAACTHYTDLLSYCIEQFSFLFDTSLYGEDGIDAGSLNRPGAPASSLTSFLPRDKALASYSFFPLANDADDAIPPASAFPLASPYRGASERYPFSPLSFRPPLVPRPLSSSSLFPDAGSSTDALLGPERRAALPASSELRVVSAAARELGVSLVLHPPLLVALLNLSSVLASRGGPLVAQRVAANFGTPLLPSLRFSRLFLTLFQQLEASLRGQYAALPQYFFLGRHTAFPASSLVSALDVTPPALASRACPSPSFLGSSTLGRSRAEDPREYPNLFSFSGPDRGRALGARHGDAEGRNEFLGGMLREDKHFHLLDRSKSFPRGLLACLETCLRLAGSLSNSFLLYLLPLPFPTLPERLCPLLPASPLYGSRGKREGLRGPFASAGSASPLAQPGLDSEYGSSSSSFADEGARGEGWHMLDFIYEILHMNSNNKNISLLGIKAACLEALTGNLVRNPSTSLAVLLQLSSMIDSLRRDLNLPAEKPGASRDTADKRESAFLSPSSPVAEDEGRLLLAFTTCVAYHLQLVGLRRRFDATLAAFWARVADSGTGDCSGQGDGRGATSCAPAGPSREARERKVEFAGLEAPREACDASGGTGGAGDADGYLAAGWRGQLEPYGAPATSGEADRGSALSCSAVAANGDAFFASPQERAAAVSPSGGLPLETDSDLGDLARLHSVVGSHLTRLTAFLLEIFVTVFREPFQRAWQSLPQARYWRLAVVLLRSFRLVLRGPLPRIGAHRVDAAAREPFGSCQRATAEATTYLFRAFLCLESEAFDALMKVACFHNATSRLSLSLSHFLLSQQKRQARSPATPRNPFAACFAASPFASWGVGACSSFALRNGMRLGPGGAWERGAGRFGTYEDGVSSFSWERQRREAEQRVGPFSSSAPRRASESSPPLAASSWAARNVMAEEVAVVGLDVLRLLFQRDVLFLQFYRRQATLQLQSAWEKRSTEGRSWHGAETGDAREVAERERAEERGEPLTGGPSYCTREGRLTSSSPGLELQSWEGSRPLWPSGQPGEFGVSPSPGALPEQLSGAAANRPGGSGWALRTAETAAADCLCLRFTHEQLARSASSLVQELLWATAGALGLEPSPLRFRQAKGQGAPSSLAVTSFLASLSSSLSIPPFSWFVLVHLGGAGLRGTGTGSRPAALSASLSPSSYPPSLLRVWKLSLFTLHQLSVRDQGRLSSLFAAYPGILDAARETVTIALLMTPSRFLTLGDCEQDQVVFGTVPGGDREDEGAGDREEGWEAQEASERKGSVAASRGKGAGYFLSQRGDGDATALTRFVTEADRVSEEEDNYPALVLPSCEDLADPLYATTSLSSFFLEVPSTWQKKTLRQALLSQCVADERERDRESVLLAALRRSSFLQRSRDVPAASGDGQREGSESDSLYADRLQASSAGDPIFSFPLLRSRLSDFPSLTEARLERRLNLSASSAAEKLLLSGGEEAGEEAGLVLERKDEGLAQARWMFRSWLRCAFYAEVREVDEFARLQNALPASSGSTALPIRKDLDRKWQRVEDAIVEGTDLASWQALRLQETRQARLVPGRRARRGLTSHATGGAAGRGDLGGRDDWRLPLGGYATGLGEAGSETQGDGTFDDEDFLSLFPSFSHFYAASRPMVHSNRWVDAAYLREEGEAPPSKWILPPFLPPGCPAFAYTYVPANYQSAAFHATSFRRLALLLLHAGVQRACLASLASSPAAGSRRLFGPRGREGGWERECDSAFSPDMSSKGVEAERGDTQPPAPPTCLPLSLALLGLAPVTDAVAECAPSGAKSRLLESVARTSPASLATLAGAFSPASRSAQDLRSRAVRNLGVLIGDEGGYGGKGGRGGRFPPLRSSAVVLPVLWWRGQDACLSSGSSPGTTRGGVRPGQVAEALVALLRERPHFEVFDDAVGDLSPQTLDPATGVLVRESERQAAIVANYSQHWEFLKALQILHLLAVTEATRAAALQLLACQWPERYQHFDALASCIRNVPRFPLLLRPLFLLQLSSTAEICAVEIRETLCSVGSARRFVKGHLAHTERRQAGLPSGAATGGCGRDRTAGLAGQLEGRREGGQGGEKNGAQAAGGTGSDRAARQIGSASDGERVRPVSASPQDVIDDLVLVAHRLLNPAPNLGEERDLLFSFSRLLFAFEKSIQAPSLLNSLGDTLHSVATASASRREEGEPHARRHSIARAASPKPGRLFDRFLAFERVTRARRGDEARRGREAEERCLWMKATGVTRAVALCLQLCERDLTVLSPSCSSQPESASAPSASLSASLIDPLLFLKLRDTILSPLASHTPLRRAAQDARALPASVERLLALSNPQASPSCFSSLHAHLDDAASSRSLFELAGSGETRAMWNRHPDLIAAFLTSLWIDAFHANVAKFTALALQTALAALPCLARACYTLLSPCFLQLASSLPRFSLSPSPWTERPLAAASPHARLHIAQRSLETLEGLLAPQLVRGYSISQIYGLTRFLHLSLSIWCTETLLMSDEICVATASASPFSLRAREEQRAAGASSVTLASLFSPSFPTQLARLLVRLLLSLSGAGDASSEDGDAAAGQNSRSALGASAALSTTWTVRALLYDGLVLLFRLPIFGSSSATSDCQAGGAAFGFSGQDGEPLEQTIRRARDDDLATDRASISRVAISLLTSLAREPDARSKLFRRLLHDAILDLRGGVSVVSSPASVEGAALCLPGNSESLFWLLAALAPSQGTRALPCGLPLPYGAAAGLAASPTGLEPRRVSSIVAETATQAAFKQLFPSVPQSLALGALRVLTAVVQASLPAQLEYEGAASFATWVRLFTGEEARAVATDAQEEEESEAPAVWSRKDRPPAAPGCRGERGRKAARETRQTRRGEDRVGLERTSLKPATERRLGDGLEGSHATGDSGYGGEGEGRREVEEEATGFAEENYARDDQRNSSEADLFEMCLAAVLLAHLHFDEAPGVRNGHRDSQQRGLRRDDGGKHSSAVPGLSSLVSCETGGARRRRGDTREVLELALVTLRLFHTACQHPSFARDCVSRPLPSQLLSALLSRGGSGRVLGSDVCAAPAASSFRLLDLFLSSPLLRASMQTMNLRVFLSSAVAPSLRENRKTEEASRSLVAGLSNALVTVVPVDLYLSFLSVLQTLLGLDPLPGRLVDRAIEWVNREACVFLFPLRFLARLATAWTETRRSNASPLSRFPAALRGVLPALPGRKRRSLSSFEGSFQVESLGGRQSEVEALCAALDRYCATSLSFAAETSRAESSEEFGEARTAAGRPEETVGRVYLAACASLRVYLQLLKAERNRRNSENKIALTHQLIRADFGFAAEVESLIDTLLAFLLIDPASFEEREEDDSDEDCARRRRRKEDVPAPGLELASTLREIPESDDDETSDEDISCFSRSAGRIGTARRAGLQREDDDLHDESERREPGSAVAGRQPADAVGFWSSHRRRKTNPTLRLLLVLQPENDAVKWDTVLLMLQVVGFSLGCYNRRFATFTLGASVDEEARSAASKHVDSVCEATVALSVLAVKTLLDDRETRPPHFASAQAFALFLSSLEAALHLLHGLLLLCLRVSPAAQEPSPLDFAPLQEREPSRLFTPAGAAWPSRGPFHPTRTQELLALHPQFLDFLPLLDQLSFACAAGSPPVAFAGASSRRRGHERRQQRDEKGDEGLSSARLDEDGRSALGAVAFFADRLKTLIYLYLRT</sequence>
<organism evidence="2 4">
    <name type="scientific">Neospora caninum (strain Liverpool)</name>
    <dbReference type="NCBI Taxonomy" id="572307"/>
    <lineage>
        <taxon>Eukaryota</taxon>
        <taxon>Sar</taxon>
        <taxon>Alveolata</taxon>
        <taxon>Apicomplexa</taxon>
        <taxon>Conoidasida</taxon>
        <taxon>Coccidia</taxon>
        <taxon>Eucoccidiorida</taxon>
        <taxon>Eimeriorina</taxon>
        <taxon>Sarcocystidae</taxon>
        <taxon>Neospora</taxon>
    </lineage>
</organism>
<feature type="region of interest" description="Disordered" evidence="1">
    <location>
        <begin position="567"/>
        <end position="587"/>
    </location>
</feature>
<dbReference type="EMBL" id="LN714483">
    <property type="protein sequence ID" value="CEL67927.1"/>
    <property type="molecule type" value="Genomic_DNA"/>
</dbReference>
<feature type="region of interest" description="Disordered" evidence="1">
    <location>
        <begin position="2231"/>
        <end position="2262"/>
    </location>
</feature>